<evidence type="ECO:0000256" key="1">
    <source>
        <dbReference type="ARBA" id="ARBA00004496"/>
    </source>
</evidence>
<keyword evidence="3" id="KW-0433">Leucine-rich repeat</keyword>
<dbReference type="GO" id="GO:0005524">
    <property type="term" value="F:ATP binding"/>
    <property type="evidence" value="ECO:0007669"/>
    <property type="project" value="UniProtKB-KW"/>
</dbReference>
<keyword evidence="6" id="KW-0067">ATP-binding</keyword>
<keyword evidence="10" id="KW-1185">Reference proteome</keyword>
<dbReference type="SMART" id="SM00449">
    <property type="entry name" value="SPRY"/>
    <property type="match status" value="1"/>
</dbReference>
<evidence type="ECO:0000313" key="9">
    <source>
        <dbReference type="Ensembl" id="ENSGMOP00000018833.2"/>
    </source>
</evidence>
<evidence type="ECO:0000256" key="3">
    <source>
        <dbReference type="ARBA" id="ARBA00022614"/>
    </source>
</evidence>
<dbReference type="Pfam" id="PF14484">
    <property type="entry name" value="FISNA"/>
    <property type="match status" value="1"/>
</dbReference>
<evidence type="ECO:0000256" key="5">
    <source>
        <dbReference type="ARBA" id="ARBA00022741"/>
    </source>
</evidence>
<evidence type="ECO:0000259" key="8">
    <source>
        <dbReference type="PROSITE" id="PS50837"/>
    </source>
</evidence>
<name>A0A8C4ZR24_GADMO</name>
<dbReference type="Pfam" id="PF13765">
    <property type="entry name" value="PRY"/>
    <property type="match status" value="1"/>
</dbReference>
<proteinExistence type="predicted"/>
<dbReference type="GeneTree" id="ENSGT01070000253760"/>
<dbReference type="InterPro" id="IPR003877">
    <property type="entry name" value="SPRY_dom"/>
</dbReference>
<dbReference type="RefSeq" id="XP_030195167.1">
    <property type="nucleotide sequence ID" value="XM_030339307.1"/>
</dbReference>
<dbReference type="GO" id="GO:0005737">
    <property type="term" value="C:cytoplasm"/>
    <property type="evidence" value="ECO:0007669"/>
    <property type="project" value="UniProtKB-SubCell"/>
</dbReference>
<dbReference type="Gene3D" id="3.40.50.300">
    <property type="entry name" value="P-loop containing nucleotide triphosphate hydrolases"/>
    <property type="match status" value="1"/>
</dbReference>
<dbReference type="InterPro" id="IPR041075">
    <property type="entry name" value="NOD1/2_WH"/>
</dbReference>
<sequence>MEVEENAPKIDNAVDSNPAAVQPVHLNCTAQNESTIVALTFTNCQIGGSVNLNTNVNSNNQGSGLPVKPLADPITVGTAPPTESNGDPILKCQQALKSALKSKFSHMREGLLTQGNKISLDKKYTELYVVVGGVRAVNQEHEVRQIERVSQITETQEETIRCNDIFCLSDKQEHPVRTVLTMGVAGIGKTVSTSKFALDWAEDKHNHNLDFVFPLSFRDLNLIHKPTSLSELLLTFYPQVKEVQRLDTLKVLLILDGLDESRLSLDFKCELVNEVSQQTTIQVLLTNIIRGTLLPFALVWVTSRPVATDQIPGECIDLVTEVRGFSDLQKEEYFRRKISDQRLAEQILSHVKSTRSLHIMCHIPVFCWLIATVLEKEFTKTTRQSQQQTPKTLTQMYIHFLALHEEGMTQGRRQSNVESTRLNLISLGQLAFKELEKGNFIFYEKDLIIHRIDTTQESLFSGIYTQIFNQELTLGQEKVFCFVHLSIQEFLAALYVFLKFNNDKDNVLVKRSSGSRFIPFRDPSALILYKAAVDKALHSPDGRFDLFLRFLLGLSLESNQTLLRGLLTQSKSNAKVRLEIAKHIKEKIRASNYSERCMNLLHCLNEIHDNSLVEEIQSYLRSGNLSTAKLSPTQCSTLVYILLTSEERLTVFQLGSYIRSEEGLFRLLPVVKESEIANLGGCYLTAKCCKDLASCISSSHLKELDLSENKLTDEGVMQLSDGLQKCRLETLRLKNCSLTAKSCISLTTVLNSKSSGLKTLDLTDNSLGDLGVKQLSHGLTSPFCTLELLSLPLCRISEEGCTFLASALNACFLRELDLSYNHPGDDGLRLLYTMLDDPHCPLENLSADHCDECRIQEDPKKYTTQLSLDPNTAHRDLTISEGNRHARRWITQPTEDLPERFDFWTQVLCVEGLKHRCYWETELTGRVQLGVAYGRMHRKGEGDDCHLGRNDSSWGMSCTKNGYNAWHNGVNIALTVAPCSNRVGVYLDWSAGTLTFYSVSVGELTPLHTFHASFTEPLYPAFRLGWVNATVRLC</sequence>
<dbReference type="Proteomes" id="UP000694546">
    <property type="component" value="Chromosome 18"/>
</dbReference>
<dbReference type="Pfam" id="PF17779">
    <property type="entry name" value="WHD_NOD2"/>
    <property type="match status" value="1"/>
</dbReference>
<protein>
    <submittedName>
        <fullName evidence="9">NACHT, LRR and PYD domains-containing protein 3-like</fullName>
    </submittedName>
</protein>
<dbReference type="SUPFAM" id="SSF52047">
    <property type="entry name" value="RNI-like"/>
    <property type="match status" value="1"/>
</dbReference>
<dbReference type="InterPro" id="IPR043136">
    <property type="entry name" value="B30.2/SPRY_sf"/>
</dbReference>
<evidence type="ECO:0000256" key="4">
    <source>
        <dbReference type="ARBA" id="ARBA00022737"/>
    </source>
</evidence>
<dbReference type="PROSITE" id="PS50188">
    <property type="entry name" value="B302_SPRY"/>
    <property type="match status" value="1"/>
</dbReference>
<evidence type="ECO:0000313" key="10">
    <source>
        <dbReference type="Proteomes" id="UP000694546"/>
    </source>
</evidence>
<feature type="domain" description="B30.2/SPRY" evidence="7">
    <location>
        <begin position="846"/>
        <end position="1034"/>
    </location>
</feature>
<dbReference type="SUPFAM" id="SSF49899">
    <property type="entry name" value="Concanavalin A-like lectins/glucanases"/>
    <property type="match status" value="1"/>
</dbReference>
<dbReference type="PANTHER" id="PTHR24106">
    <property type="entry name" value="NACHT, LRR AND CARD DOMAINS-CONTAINING"/>
    <property type="match status" value="1"/>
</dbReference>
<dbReference type="AlphaFoldDB" id="A0A8C4ZR24"/>
<dbReference type="PROSITE" id="PS51450">
    <property type="entry name" value="LRR"/>
    <property type="match status" value="1"/>
</dbReference>
<dbReference type="PROSITE" id="PS50837">
    <property type="entry name" value="NACHT"/>
    <property type="match status" value="1"/>
</dbReference>
<dbReference type="SMART" id="SM00368">
    <property type="entry name" value="LRR_RI"/>
    <property type="match status" value="5"/>
</dbReference>
<gene>
    <name evidence="9" type="primary">LOC115530643</name>
</gene>
<reference evidence="9" key="2">
    <citation type="submission" date="2025-09" db="UniProtKB">
        <authorList>
            <consortium name="Ensembl"/>
        </authorList>
    </citation>
    <scope>IDENTIFICATION</scope>
</reference>
<dbReference type="Pfam" id="PF05729">
    <property type="entry name" value="NACHT"/>
    <property type="match status" value="1"/>
</dbReference>
<dbReference type="InterPro" id="IPR007111">
    <property type="entry name" value="NACHT_NTPase"/>
</dbReference>
<dbReference type="Gene3D" id="2.60.120.920">
    <property type="match status" value="1"/>
</dbReference>
<dbReference type="InterPro" id="IPR001870">
    <property type="entry name" value="B30.2/SPRY"/>
</dbReference>
<dbReference type="FunFam" id="3.40.50.300:FF:001524">
    <property type="entry name" value="Si:dkey-126g1.7"/>
    <property type="match status" value="1"/>
</dbReference>
<dbReference type="InterPro" id="IPR006574">
    <property type="entry name" value="PRY"/>
</dbReference>
<evidence type="ECO:0000259" key="7">
    <source>
        <dbReference type="PROSITE" id="PS50188"/>
    </source>
</evidence>
<reference evidence="9" key="1">
    <citation type="submission" date="2025-08" db="UniProtKB">
        <authorList>
            <consortium name="Ensembl"/>
        </authorList>
    </citation>
    <scope>IDENTIFICATION</scope>
</reference>
<comment type="subcellular location">
    <subcellularLocation>
        <location evidence="1">Cytoplasm</location>
    </subcellularLocation>
</comment>
<dbReference type="InterPro" id="IPR001611">
    <property type="entry name" value="Leu-rich_rpt"/>
</dbReference>
<dbReference type="InterPro" id="IPR029495">
    <property type="entry name" value="NACHT-assoc"/>
</dbReference>
<dbReference type="Gene3D" id="3.80.10.10">
    <property type="entry name" value="Ribonuclease Inhibitor"/>
    <property type="match status" value="1"/>
</dbReference>
<dbReference type="InterPro" id="IPR013320">
    <property type="entry name" value="ConA-like_dom_sf"/>
</dbReference>
<dbReference type="Pfam" id="PF17776">
    <property type="entry name" value="NLRC4_HD2"/>
    <property type="match status" value="1"/>
</dbReference>
<dbReference type="InterPro" id="IPR032675">
    <property type="entry name" value="LRR_dom_sf"/>
</dbReference>
<dbReference type="Ensembl" id="ENSGMOT00000019291.2">
    <property type="protein sequence ID" value="ENSGMOP00000018833.2"/>
    <property type="gene ID" value="ENSGMOG00000017527.2"/>
</dbReference>
<feature type="domain" description="NACHT" evidence="8">
    <location>
        <begin position="177"/>
        <end position="305"/>
    </location>
</feature>
<dbReference type="KEGG" id="gmh:115530643"/>
<keyword evidence="4" id="KW-0677">Repeat</keyword>
<dbReference type="OrthoDB" id="120976at2759"/>
<dbReference type="GeneID" id="115530643"/>
<dbReference type="InterPro" id="IPR041267">
    <property type="entry name" value="NLRP_HD2"/>
</dbReference>
<dbReference type="PRINTS" id="PR01407">
    <property type="entry name" value="BUTYPHLNCDUF"/>
</dbReference>
<dbReference type="OMA" id="FHLGWVD"/>
<evidence type="ECO:0000256" key="2">
    <source>
        <dbReference type="ARBA" id="ARBA00022490"/>
    </source>
</evidence>
<accession>A0A8C4ZR24</accession>
<dbReference type="CDD" id="cd16040">
    <property type="entry name" value="SPRY_PRY_SNTX"/>
    <property type="match status" value="1"/>
</dbReference>
<dbReference type="Pfam" id="PF00622">
    <property type="entry name" value="SPRY"/>
    <property type="match status" value="1"/>
</dbReference>
<dbReference type="Pfam" id="PF13516">
    <property type="entry name" value="LRR_6"/>
    <property type="match status" value="3"/>
</dbReference>
<evidence type="ECO:0000256" key="6">
    <source>
        <dbReference type="ARBA" id="ARBA00022840"/>
    </source>
</evidence>
<dbReference type="SMART" id="SM00589">
    <property type="entry name" value="PRY"/>
    <property type="match status" value="1"/>
</dbReference>
<dbReference type="InterPro" id="IPR003879">
    <property type="entry name" value="Butyrophylin_SPRY"/>
</dbReference>
<dbReference type="SMART" id="SM01288">
    <property type="entry name" value="FISNA"/>
    <property type="match status" value="1"/>
</dbReference>
<dbReference type="InterPro" id="IPR027417">
    <property type="entry name" value="P-loop_NTPase"/>
</dbReference>
<dbReference type="InterPro" id="IPR051261">
    <property type="entry name" value="NLR"/>
</dbReference>
<keyword evidence="5" id="KW-0547">Nucleotide-binding</keyword>
<organism evidence="9 10">
    <name type="scientific">Gadus morhua</name>
    <name type="common">Atlantic cod</name>
    <dbReference type="NCBI Taxonomy" id="8049"/>
    <lineage>
        <taxon>Eukaryota</taxon>
        <taxon>Metazoa</taxon>
        <taxon>Chordata</taxon>
        <taxon>Craniata</taxon>
        <taxon>Vertebrata</taxon>
        <taxon>Euteleostomi</taxon>
        <taxon>Actinopterygii</taxon>
        <taxon>Neopterygii</taxon>
        <taxon>Teleostei</taxon>
        <taxon>Neoteleostei</taxon>
        <taxon>Acanthomorphata</taxon>
        <taxon>Zeiogadaria</taxon>
        <taxon>Gadariae</taxon>
        <taxon>Gadiformes</taxon>
        <taxon>Gadoidei</taxon>
        <taxon>Gadidae</taxon>
        <taxon>Gadus</taxon>
    </lineage>
</organism>
<keyword evidence="2" id="KW-0963">Cytoplasm</keyword>